<evidence type="ECO:0000313" key="2">
    <source>
        <dbReference type="Proteomes" id="UP000092714"/>
    </source>
</evidence>
<keyword evidence="2" id="KW-1185">Reference proteome</keyword>
<protein>
    <recommendedName>
        <fullName evidence="3">DUF1836 domain-containing protein</fullName>
    </recommendedName>
</protein>
<dbReference type="OrthoDB" id="3191472at2"/>
<dbReference type="RefSeq" id="WP_055184311.1">
    <property type="nucleotide sequence ID" value="NZ_CABHIH010000004.1"/>
</dbReference>
<sequence length="194" mass="22949">MNETSIDEIIKKLALTERVEEKDIPEIDLYMDQVIQIFEQKLSNSKRKDSDKVLTKTMINNYAKAKLLMSIKNKKYSKEHLLLMSMIYDLKGSLSISDIKDLFDNIVKKYDEDKEYDLRSLYKLYLDINNSNYEELLENIYKQIDCVKGIIADSEEFNEYEEKLLFICSMVSMSNMYRRVAEAMIDEYFAEGDK</sequence>
<evidence type="ECO:0008006" key="3">
    <source>
        <dbReference type="Google" id="ProtNLM"/>
    </source>
</evidence>
<organism evidence="1 2">
    <name type="scientific">Clostridium paraputrificum</name>
    <dbReference type="NCBI Taxonomy" id="29363"/>
    <lineage>
        <taxon>Bacteria</taxon>
        <taxon>Bacillati</taxon>
        <taxon>Bacillota</taxon>
        <taxon>Clostridia</taxon>
        <taxon>Eubacteriales</taxon>
        <taxon>Clostridiaceae</taxon>
        <taxon>Clostridium</taxon>
    </lineage>
</organism>
<name>A0A174VKJ6_9CLOT</name>
<dbReference type="Proteomes" id="UP000092714">
    <property type="component" value="Unassembled WGS sequence"/>
</dbReference>
<dbReference type="eggNOG" id="COG0789">
    <property type="taxonomic scope" value="Bacteria"/>
</dbReference>
<dbReference type="Pfam" id="PF08876">
    <property type="entry name" value="DUF1836"/>
    <property type="match status" value="1"/>
</dbReference>
<comment type="caution">
    <text evidence="1">The sequence shown here is derived from an EMBL/GenBank/DDBJ whole genome shotgun (WGS) entry which is preliminary data.</text>
</comment>
<accession>A0A174VKJ6</accession>
<dbReference type="PANTHER" id="PTHR40056:SF1">
    <property type="entry name" value="DUF1836 DOMAIN-CONTAINING PROTEIN"/>
    <property type="match status" value="1"/>
</dbReference>
<dbReference type="InterPro" id="IPR014975">
    <property type="entry name" value="DUF1836"/>
</dbReference>
<proteinExistence type="predicted"/>
<evidence type="ECO:0000313" key="1">
    <source>
        <dbReference type="EMBL" id="OBY10138.1"/>
    </source>
</evidence>
<reference evidence="1 2" key="1">
    <citation type="submission" date="2016-06" db="EMBL/GenBank/DDBJ databases">
        <authorList>
            <person name="Kjaerup R.B."/>
            <person name="Dalgaard T.S."/>
            <person name="Juul-Madsen H.R."/>
        </authorList>
    </citation>
    <scope>NUCLEOTIDE SEQUENCE [LARGE SCALE GENOMIC DNA]</scope>
    <source>
        <strain evidence="1 2">373-A1</strain>
    </source>
</reference>
<dbReference type="AlphaFoldDB" id="A0A174VKJ6"/>
<dbReference type="PANTHER" id="PTHR40056">
    <property type="entry name" value="HYPOTHETICAL CYTOSOLIC PROTEIN"/>
    <property type="match status" value="1"/>
</dbReference>
<dbReference type="EMBL" id="MAPZ01000024">
    <property type="protein sequence ID" value="OBY10138.1"/>
    <property type="molecule type" value="Genomic_DNA"/>
</dbReference>
<gene>
    <name evidence="1" type="ORF">CP373A1_11600</name>
</gene>